<keyword evidence="6 8" id="KW-0539">Nucleus</keyword>
<keyword evidence="5 8" id="KW-0508">mRNA splicing</keyword>
<reference evidence="11" key="1">
    <citation type="journal article" date="2021" name="Open Biol.">
        <title>Shared evolutionary footprints suggest mitochondrial oxidative damage underlies multiple complex I losses in fungi.</title>
        <authorList>
            <person name="Schikora-Tamarit M.A."/>
            <person name="Marcet-Houben M."/>
            <person name="Nosek J."/>
            <person name="Gabaldon T."/>
        </authorList>
    </citation>
    <scope>NUCLEOTIDE SEQUENCE</scope>
    <source>
        <strain evidence="11">CBS2887</strain>
    </source>
</reference>
<comment type="similarity">
    <text evidence="2 8">Belongs to the RRM NCBP2 family.</text>
</comment>
<dbReference type="GO" id="GO:0000339">
    <property type="term" value="F:RNA cap binding"/>
    <property type="evidence" value="ECO:0007669"/>
    <property type="project" value="InterPro"/>
</dbReference>
<evidence type="ECO:0000256" key="2">
    <source>
        <dbReference type="ARBA" id="ARBA00010725"/>
    </source>
</evidence>
<keyword evidence="4 7" id="KW-0694">RNA-binding</keyword>
<organism evidence="11 12">
    <name type="scientific">Wickerhamomyces pijperi</name>
    <name type="common">Yeast</name>
    <name type="synonym">Pichia pijperi</name>
    <dbReference type="NCBI Taxonomy" id="599730"/>
    <lineage>
        <taxon>Eukaryota</taxon>
        <taxon>Fungi</taxon>
        <taxon>Dikarya</taxon>
        <taxon>Ascomycota</taxon>
        <taxon>Saccharomycotina</taxon>
        <taxon>Saccharomycetes</taxon>
        <taxon>Phaffomycetales</taxon>
        <taxon>Wickerhamomycetaceae</taxon>
        <taxon>Wickerhamomyces</taxon>
    </lineage>
</organism>
<evidence type="ECO:0000256" key="1">
    <source>
        <dbReference type="ARBA" id="ARBA00004123"/>
    </source>
</evidence>
<dbReference type="InterPro" id="IPR000504">
    <property type="entry name" value="RRM_dom"/>
</dbReference>
<dbReference type="GO" id="GO:0045292">
    <property type="term" value="P:mRNA cis splicing, via spliceosome"/>
    <property type="evidence" value="ECO:0007669"/>
    <property type="project" value="InterPro"/>
</dbReference>
<dbReference type="AlphaFoldDB" id="A0A9P8Q5I3"/>
<reference evidence="11" key="2">
    <citation type="submission" date="2021-01" db="EMBL/GenBank/DDBJ databases">
        <authorList>
            <person name="Schikora-Tamarit M.A."/>
        </authorList>
    </citation>
    <scope>NUCLEOTIDE SEQUENCE</scope>
    <source>
        <strain evidence="11">CBS2887</strain>
    </source>
</reference>
<dbReference type="InterPro" id="IPR012677">
    <property type="entry name" value="Nucleotide-bd_a/b_plait_sf"/>
</dbReference>
<evidence type="ECO:0000256" key="6">
    <source>
        <dbReference type="ARBA" id="ARBA00023242"/>
    </source>
</evidence>
<dbReference type="InterPro" id="IPR034148">
    <property type="entry name" value="NCBP2_RRM"/>
</dbReference>
<dbReference type="Proteomes" id="UP000774326">
    <property type="component" value="Unassembled WGS sequence"/>
</dbReference>
<evidence type="ECO:0000313" key="12">
    <source>
        <dbReference type="Proteomes" id="UP000774326"/>
    </source>
</evidence>
<evidence type="ECO:0000256" key="9">
    <source>
        <dbReference type="SAM" id="MobiDB-lite"/>
    </source>
</evidence>
<comment type="caution">
    <text evidence="11">The sequence shown here is derived from an EMBL/GenBank/DDBJ whole genome shotgun (WGS) entry which is preliminary data.</text>
</comment>
<evidence type="ECO:0000256" key="5">
    <source>
        <dbReference type="ARBA" id="ARBA00023187"/>
    </source>
</evidence>
<dbReference type="EMBL" id="JAEUBG010002512">
    <property type="protein sequence ID" value="KAH3684416.1"/>
    <property type="molecule type" value="Genomic_DNA"/>
</dbReference>
<dbReference type="SUPFAM" id="SSF54928">
    <property type="entry name" value="RNA-binding domain, RBD"/>
    <property type="match status" value="1"/>
</dbReference>
<dbReference type="OrthoDB" id="201398at2759"/>
<dbReference type="GO" id="GO:0005846">
    <property type="term" value="C:nuclear cap binding complex"/>
    <property type="evidence" value="ECO:0007669"/>
    <property type="project" value="InterPro"/>
</dbReference>
<evidence type="ECO:0000256" key="3">
    <source>
        <dbReference type="ARBA" id="ARBA00022664"/>
    </source>
</evidence>
<gene>
    <name evidence="11" type="ORF">WICPIJ_004602</name>
</gene>
<proteinExistence type="inferred from homology"/>
<dbReference type="PANTHER" id="PTHR18847:SF0">
    <property type="entry name" value="NUCLEAR CAP-BINDING PROTEIN SUBUNIT 2"/>
    <property type="match status" value="1"/>
</dbReference>
<accession>A0A9P8Q5I3</accession>
<dbReference type="PROSITE" id="PS50102">
    <property type="entry name" value="RRM"/>
    <property type="match status" value="1"/>
</dbReference>
<evidence type="ECO:0000313" key="11">
    <source>
        <dbReference type="EMBL" id="KAH3684416.1"/>
    </source>
</evidence>
<keyword evidence="12" id="KW-1185">Reference proteome</keyword>
<dbReference type="CDD" id="cd12240">
    <property type="entry name" value="RRM_NCBP2"/>
    <property type="match status" value="1"/>
</dbReference>
<keyword evidence="3 8" id="KW-0507">mRNA processing</keyword>
<evidence type="ECO:0000259" key="10">
    <source>
        <dbReference type="PROSITE" id="PS50102"/>
    </source>
</evidence>
<name>A0A9P8Q5I3_WICPI</name>
<feature type="compositionally biased region" description="Low complexity" evidence="9">
    <location>
        <begin position="155"/>
        <end position="177"/>
    </location>
</feature>
<dbReference type="SMART" id="SM00360">
    <property type="entry name" value="RRM"/>
    <property type="match status" value="1"/>
</dbReference>
<dbReference type="InterPro" id="IPR027157">
    <property type="entry name" value="NCBP2"/>
</dbReference>
<comment type="subcellular location">
    <subcellularLocation>
        <location evidence="1 8">Nucleus</location>
    </subcellularLocation>
</comment>
<dbReference type="PANTHER" id="PTHR18847">
    <property type="entry name" value="20 KD NUCLEAR CAP BINDING PROTEIN"/>
    <property type="match status" value="1"/>
</dbReference>
<dbReference type="InterPro" id="IPR035979">
    <property type="entry name" value="RBD_domain_sf"/>
</dbReference>
<feature type="region of interest" description="Disordered" evidence="9">
    <location>
        <begin position="155"/>
        <end position="197"/>
    </location>
</feature>
<evidence type="ECO:0000256" key="4">
    <source>
        <dbReference type="ARBA" id="ARBA00022884"/>
    </source>
</evidence>
<dbReference type="Gene3D" id="3.30.70.330">
    <property type="match status" value="1"/>
</dbReference>
<protein>
    <recommendedName>
        <fullName evidence="8">Nuclear cap-binding protein subunit 2</fullName>
    </recommendedName>
    <alternativeName>
        <fullName evidence="8">20 kDa nuclear cap-binding protein</fullName>
    </alternativeName>
</protein>
<sequence length="197" mass="22259">MNNSYHPQSLEEFDEIKFNHSTARLDAPSAYLLKKSRRAAEGITNLRNSLKSGTIYIGNLLFTTTEERIYELLSKVGPIERVIMGLDKFAHTPCGFCFVIFKRKEDSLNAVKYLNGTMLDGKHLEIDLDPGFTDDRQFGRGKSGGQAMHDKAAVSSYYPNNGSNYYPSQQQQQQQQQPHDDRGNYSNMDVDVPNAPN</sequence>
<feature type="domain" description="RRM" evidence="10">
    <location>
        <begin position="53"/>
        <end position="131"/>
    </location>
</feature>
<dbReference type="GO" id="GO:0005634">
    <property type="term" value="C:nucleus"/>
    <property type="evidence" value="ECO:0007669"/>
    <property type="project" value="UniProtKB-SubCell"/>
</dbReference>
<evidence type="ECO:0000256" key="8">
    <source>
        <dbReference type="RuleBase" id="RU364036"/>
    </source>
</evidence>
<dbReference type="Pfam" id="PF00076">
    <property type="entry name" value="RRM_1"/>
    <property type="match status" value="1"/>
</dbReference>
<evidence type="ECO:0000256" key="7">
    <source>
        <dbReference type="PROSITE-ProRule" id="PRU00176"/>
    </source>
</evidence>